<protein>
    <submittedName>
        <fullName evidence="1">Uncharacterized protein</fullName>
    </submittedName>
</protein>
<accession>A0A4Y9ZTY9</accession>
<organism evidence="1 2">
    <name type="scientific">Hericium alpestre</name>
    <dbReference type="NCBI Taxonomy" id="135208"/>
    <lineage>
        <taxon>Eukaryota</taxon>
        <taxon>Fungi</taxon>
        <taxon>Dikarya</taxon>
        <taxon>Basidiomycota</taxon>
        <taxon>Agaricomycotina</taxon>
        <taxon>Agaricomycetes</taxon>
        <taxon>Russulales</taxon>
        <taxon>Hericiaceae</taxon>
        <taxon>Hericium</taxon>
    </lineage>
</organism>
<sequence length="75" mass="8354">MKHIPSELHPNTRLLDEAFPTITVDLAFVQGTFGPTLVEATSRTLDIPCTRMCVVHLGRHHPWSLGDYGGVRVLM</sequence>
<evidence type="ECO:0000313" key="1">
    <source>
        <dbReference type="EMBL" id="TFY78045.1"/>
    </source>
</evidence>
<dbReference type="EMBL" id="SFCI01000761">
    <property type="protein sequence ID" value="TFY78045.1"/>
    <property type="molecule type" value="Genomic_DNA"/>
</dbReference>
<keyword evidence="2" id="KW-1185">Reference proteome</keyword>
<dbReference type="STRING" id="135208.A0A4Y9ZTY9"/>
<dbReference type="Proteomes" id="UP000298061">
    <property type="component" value="Unassembled WGS sequence"/>
</dbReference>
<gene>
    <name evidence="1" type="ORF">EWM64_g5968</name>
</gene>
<reference evidence="1 2" key="1">
    <citation type="submission" date="2019-02" db="EMBL/GenBank/DDBJ databases">
        <title>Genome sequencing of the rare red list fungi Hericium alpestre (H. flagellum).</title>
        <authorList>
            <person name="Buettner E."/>
            <person name="Kellner H."/>
        </authorList>
    </citation>
    <scope>NUCLEOTIDE SEQUENCE [LARGE SCALE GENOMIC DNA]</scope>
    <source>
        <strain evidence="1 2">DSM 108284</strain>
    </source>
</reference>
<dbReference type="AlphaFoldDB" id="A0A4Y9ZTY9"/>
<dbReference type="OrthoDB" id="1718410at2759"/>
<proteinExistence type="predicted"/>
<comment type="caution">
    <text evidence="1">The sequence shown here is derived from an EMBL/GenBank/DDBJ whole genome shotgun (WGS) entry which is preliminary data.</text>
</comment>
<name>A0A4Y9ZTY9_9AGAM</name>
<evidence type="ECO:0000313" key="2">
    <source>
        <dbReference type="Proteomes" id="UP000298061"/>
    </source>
</evidence>